<evidence type="ECO:0000256" key="4">
    <source>
        <dbReference type="ARBA" id="ARBA00022679"/>
    </source>
</evidence>
<dbReference type="PATRIC" id="fig|1618371.3.peg.895"/>
<evidence type="ECO:0000313" key="11">
    <source>
        <dbReference type="Proteomes" id="UP000033860"/>
    </source>
</evidence>
<evidence type="ECO:0000256" key="2">
    <source>
        <dbReference type="ARBA" id="ARBA00022475"/>
    </source>
</evidence>
<dbReference type="InterPro" id="IPR038731">
    <property type="entry name" value="RgtA/B/C-like"/>
</dbReference>
<evidence type="ECO:0000256" key="1">
    <source>
        <dbReference type="ARBA" id="ARBA00004651"/>
    </source>
</evidence>
<feature type="transmembrane region" description="Helical" evidence="8">
    <location>
        <begin position="163"/>
        <end position="190"/>
    </location>
</feature>
<feature type="domain" description="Glycosyltransferase RgtA/B/C/D-like" evidence="9">
    <location>
        <begin position="59"/>
        <end position="212"/>
    </location>
</feature>
<name>A0A0G1U3F9_9BACT</name>
<dbReference type="PANTHER" id="PTHR33908">
    <property type="entry name" value="MANNOSYLTRANSFERASE YKCB-RELATED"/>
    <property type="match status" value="1"/>
</dbReference>
<gene>
    <name evidence="10" type="ORF">UX85_C0006G0027</name>
</gene>
<feature type="transmembrane region" description="Helical" evidence="8">
    <location>
        <begin position="106"/>
        <end position="126"/>
    </location>
</feature>
<keyword evidence="2" id="KW-1003">Cell membrane</keyword>
<keyword evidence="3" id="KW-0328">Glycosyltransferase</keyword>
<evidence type="ECO:0000256" key="6">
    <source>
        <dbReference type="ARBA" id="ARBA00022989"/>
    </source>
</evidence>
<dbReference type="GO" id="GO:0016763">
    <property type="term" value="F:pentosyltransferase activity"/>
    <property type="evidence" value="ECO:0007669"/>
    <property type="project" value="TreeGrafter"/>
</dbReference>
<sequence>MRKATWLIALSALIWVVVGIYGVIFNISYIDEAKYLIKGWLMTTGQVSYYKTPEFFYQHMPGVFLWYGLGQKIFGPSLLVGRLQSFLVGLIVYYSSFVLGKRLAGYKGGVVTLLLLSLSSVAALDYSAAVPQSLVVLTLIIGFVCLYDGLVKGNEPRFFWASFWFSLAFIVRENFLFTLILYAGLLVFVFRDKFKLFLKHLTVILMTLGVFIIPGYPGTVAVLKNFPGVSRFLPVSQAEKQVLALYWKEGLQTPGLHFRAVREFGVIFHAWAVIWFLIIFDWLRKPKKTPARFTPRQLFWWFLVGATVFNFIIHSWAAFKLSPRAIISYFSYVSPLVAVIMAGIITPKLKNLKFERLALGVYLGLLALVPVGPRFARIFAIPTRNPDLVKIVNSASKLEPLIEGKENIVWIDEPISLYLAERVSYYPLIHHTGFYKSSNDTEIVRNLGFWNQTMLNGWLKEADLVVVGANKLKLLKEVPEGRSLASFIEAKLNEDFELIEERVDIWPGKMVFYEPKTLELE</sequence>
<feature type="transmembrane region" description="Helical" evidence="8">
    <location>
        <begin position="325"/>
        <end position="345"/>
    </location>
</feature>
<dbReference type="Proteomes" id="UP000033860">
    <property type="component" value="Unassembled WGS sequence"/>
</dbReference>
<evidence type="ECO:0000256" key="3">
    <source>
        <dbReference type="ARBA" id="ARBA00022676"/>
    </source>
</evidence>
<evidence type="ECO:0000256" key="5">
    <source>
        <dbReference type="ARBA" id="ARBA00022692"/>
    </source>
</evidence>
<proteinExistence type="predicted"/>
<feature type="transmembrane region" description="Helical" evidence="8">
    <location>
        <begin position="6"/>
        <end position="29"/>
    </location>
</feature>
<dbReference type="Pfam" id="PF13231">
    <property type="entry name" value="PMT_2"/>
    <property type="match status" value="1"/>
</dbReference>
<dbReference type="GO" id="GO:0005886">
    <property type="term" value="C:plasma membrane"/>
    <property type="evidence" value="ECO:0007669"/>
    <property type="project" value="UniProtKB-SubCell"/>
</dbReference>
<feature type="transmembrane region" description="Helical" evidence="8">
    <location>
        <begin position="197"/>
        <end position="216"/>
    </location>
</feature>
<comment type="caution">
    <text evidence="10">The sequence shown here is derived from an EMBL/GenBank/DDBJ whole genome shotgun (WGS) entry which is preliminary data.</text>
</comment>
<dbReference type="EMBL" id="LCNT01000006">
    <property type="protein sequence ID" value="KKU60893.1"/>
    <property type="molecule type" value="Genomic_DNA"/>
</dbReference>
<keyword evidence="4" id="KW-0808">Transferase</keyword>
<evidence type="ECO:0000313" key="10">
    <source>
        <dbReference type="EMBL" id="KKU60893.1"/>
    </source>
</evidence>
<dbReference type="InterPro" id="IPR050297">
    <property type="entry name" value="LipidA_mod_glycosyltrf_83"/>
</dbReference>
<feature type="transmembrane region" description="Helical" evidence="8">
    <location>
        <begin position="298"/>
        <end position="319"/>
    </location>
</feature>
<dbReference type="AlphaFoldDB" id="A0A0G1U3F9"/>
<protein>
    <recommendedName>
        <fullName evidence="9">Glycosyltransferase RgtA/B/C/D-like domain-containing protein</fullName>
    </recommendedName>
</protein>
<evidence type="ECO:0000256" key="8">
    <source>
        <dbReference type="SAM" id="Phobius"/>
    </source>
</evidence>
<feature type="transmembrane region" description="Helical" evidence="8">
    <location>
        <begin position="357"/>
        <end position="376"/>
    </location>
</feature>
<evidence type="ECO:0000259" key="9">
    <source>
        <dbReference type="Pfam" id="PF13231"/>
    </source>
</evidence>
<keyword evidence="7 8" id="KW-0472">Membrane</keyword>
<evidence type="ECO:0000256" key="7">
    <source>
        <dbReference type="ARBA" id="ARBA00023136"/>
    </source>
</evidence>
<feature type="transmembrane region" description="Helical" evidence="8">
    <location>
        <begin position="133"/>
        <end position="151"/>
    </location>
</feature>
<keyword evidence="5 8" id="KW-0812">Transmembrane</keyword>
<reference evidence="10 11" key="1">
    <citation type="journal article" date="2015" name="Nature">
        <title>rRNA introns, odd ribosomes, and small enigmatic genomes across a large radiation of phyla.</title>
        <authorList>
            <person name="Brown C.T."/>
            <person name="Hug L.A."/>
            <person name="Thomas B.C."/>
            <person name="Sharon I."/>
            <person name="Castelle C.J."/>
            <person name="Singh A."/>
            <person name="Wilkins M.J."/>
            <person name="Williams K.H."/>
            <person name="Banfield J.F."/>
        </authorList>
    </citation>
    <scope>NUCLEOTIDE SEQUENCE [LARGE SCALE GENOMIC DNA]</scope>
</reference>
<accession>A0A0G1U3F9</accession>
<keyword evidence="6 8" id="KW-1133">Transmembrane helix</keyword>
<organism evidence="10 11">
    <name type="scientific">Candidatus Beckwithbacteria bacterium GW2011_GWB1_47_15</name>
    <dbReference type="NCBI Taxonomy" id="1618371"/>
    <lineage>
        <taxon>Bacteria</taxon>
        <taxon>Candidatus Beckwithiibacteriota</taxon>
    </lineage>
</organism>
<dbReference type="PANTHER" id="PTHR33908:SF11">
    <property type="entry name" value="MEMBRANE PROTEIN"/>
    <property type="match status" value="1"/>
</dbReference>
<feature type="transmembrane region" description="Helical" evidence="8">
    <location>
        <begin position="264"/>
        <end position="283"/>
    </location>
</feature>
<feature type="transmembrane region" description="Helical" evidence="8">
    <location>
        <begin position="73"/>
        <end position="94"/>
    </location>
</feature>
<dbReference type="GO" id="GO:0009103">
    <property type="term" value="P:lipopolysaccharide biosynthetic process"/>
    <property type="evidence" value="ECO:0007669"/>
    <property type="project" value="UniProtKB-ARBA"/>
</dbReference>
<comment type="subcellular location">
    <subcellularLocation>
        <location evidence="1">Cell membrane</location>
        <topology evidence="1">Multi-pass membrane protein</topology>
    </subcellularLocation>
</comment>